<dbReference type="AlphaFoldDB" id="A0A7W6WHI6"/>
<dbReference type="Proteomes" id="UP000533641">
    <property type="component" value="Unassembled WGS sequence"/>
</dbReference>
<name>A0A7W6WHI6_9HYPH</name>
<dbReference type="RefSeq" id="WP_210314229.1">
    <property type="nucleotide sequence ID" value="NZ_JACIGM010000015.1"/>
</dbReference>
<reference evidence="1 2" key="1">
    <citation type="submission" date="2020-08" db="EMBL/GenBank/DDBJ databases">
        <title>Genomic Encyclopedia of Type Strains, Phase IV (KMG-V): Genome sequencing to study the core and pangenomes of soil and plant-associated prokaryotes.</title>
        <authorList>
            <person name="Whitman W."/>
        </authorList>
    </citation>
    <scope>NUCLEOTIDE SEQUENCE [LARGE SCALE GENOMIC DNA]</scope>
    <source>
        <strain evidence="1 2">SEMIA 402</strain>
    </source>
</reference>
<gene>
    <name evidence="1" type="ORF">GGE12_005673</name>
</gene>
<evidence type="ECO:0008006" key="3">
    <source>
        <dbReference type="Google" id="ProtNLM"/>
    </source>
</evidence>
<comment type="caution">
    <text evidence="1">The sequence shown here is derived from an EMBL/GenBank/DDBJ whole genome shotgun (WGS) entry which is preliminary data.</text>
</comment>
<proteinExistence type="predicted"/>
<evidence type="ECO:0000313" key="2">
    <source>
        <dbReference type="Proteomes" id="UP000533641"/>
    </source>
</evidence>
<sequence>MAQAKQPAESLPAAALRSGKVTDRSLANGAAAAELENVWAAFRTAPARLVHHRHIVQAYDEAISIEAAVRLQQSDRVQRPLMRLLMDKFDLPDARLCPCPEPDDLKLLALSPEAVAHHSYLAGAVFWGHALAGEIRSREVALMKERVGDRAFRVAVDNRDLAAGHEIADGLDALMQAIDVDGRRCWASWQASLPAALAAWLRLRDETGGDDASFPEPGDAATGAAIVRRLLRHETARDDHTGATVKEGR</sequence>
<evidence type="ECO:0000313" key="1">
    <source>
        <dbReference type="EMBL" id="MBB4277864.1"/>
    </source>
</evidence>
<dbReference type="EMBL" id="JACIGM010000015">
    <property type="protein sequence ID" value="MBB4277864.1"/>
    <property type="molecule type" value="Genomic_DNA"/>
</dbReference>
<protein>
    <recommendedName>
        <fullName evidence="3">Type III secretion protein</fullName>
    </recommendedName>
</protein>
<accession>A0A7W6WHI6</accession>
<organism evidence="1 2">
    <name type="scientific">Rhizobium mongolense</name>
    <dbReference type="NCBI Taxonomy" id="57676"/>
    <lineage>
        <taxon>Bacteria</taxon>
        <taxon>Pseudomonadati</taxon>
        <taxon>Pseudomonadota</taxon>
        <taxon>Alphaproteobacteria</taxon>
        <taxon>Hyphomicrobiales</taxon>
        <taxon>Rhizobiaceae</taxon>
        <taxon>Rhizobium/Agrobacterium group</taxon>
        <taxon>Rhizobium</taxon>
    </lineage>
</organism>